<gene>
    <name evidence="2" type="ORF">BDZ94DRAFT_381955</name>
</gene>
<reference evidence="2" key="1">
    <citation type="submission" date="2020-11" db="EMBL/GenBank/DDBJ databases">
        <authorList>
            <consortium name="DOE Joint Genome Institute"/>
            <person name="Ahrendt S."/>
            <person name="Riley R."/>
            <person name="Andreopoulos W."/>
            <person name="Labutti K."/>
            <person name="Pangilinan J."/>
            <person name="Ruiz-Duenas F.J."/>
            <person name="Barrasa J.M."/>
            <person name="Sanchez-Garcia M."/>
            <person name="Camarero S."/>
            <person name="Miyauchi S."/>
            <person name="Serrano A."/>
            <person name="Linde D."/>
            <person name="Babiker R."/>
            <person name="Drula E."/>
            <person name="Ayuso-Fernandez I."/>
            <person name="Pacheco R."/>
            <person name="Padilla G."/>
            <person name="Ferreira P."/>
            <person name="Barriuso J."/>
            <person name="Kellner H."/>
            <person name="Castanera R."/>
            <person name="Alfaro M."/>
            <person name="Ramirez L."/>
            <person name="Pisabarro A.G."/>
            <person name="Kuo A."/>
            <person name="Tritt A."/>
            <person name="Lipzen A."/>
            <person name="He G."/>
            <person name="Yan M."/>
            <person name="Ng V."/>
            <person name="Cullen D."/>
            <person name="Martin F."/>
            <person name="Rosso M.-N."/>
            <person name="Henrissat B."/>
            <person name="Hibbett D."/>
            <person name="Martinez A.T."/>
            <person name="Grigoriev I.V."/>
        </authorList>
    </citation>
    <scope>NUCLEOTIDE SEQUENCE</scope>
    <source>
        <strain evidence="2">CBS 247.69</strain>
    </source>
</reference>
<keyword evidence="1" id="KW-0812">Transmembrane</keyword>
<evidence type="ECO:0000313" key="3">
    <source>
        <dbReference type="Proteomes" id="UP000807353"/>
    </source>
</evidence>
<keyword evidence="1" id="KW-0472">Membrane</keyword>
<evidence type="ECO:0000313" key="2">
    <source>
        <dbReference type="EMBL" id="KAF9469438.1"/>
    </source>
</evidence>
<dbReference type="AlphaFoldDB" id="A0A9P5YIB1"/>
<organism evidence="2 3">
    <name type="scientific">Collybia nuda</name>
    <dbReference type="NCBI Taxonomy" id="64659"/>
    <lineage>
        <taxon>Eukaryota</taxon>
        <taxon>Fungi</taxon>
        <taxon>Dikarya</taxon>
        <taxon>Basidiomycota</taxon>
        <taxon>Agaricomycotina</taxon>
        <taxon>Agaricomycetes</taxon>
        <taxon>Agaricomycetidae</taxon>
        <taxon>Agaricales</taxon>
        <taxon>Tricholomatineae</taxon>
        <taxon>Clitocybaceae</taxon>
        <taxon>Collybia</taxon>
    </lineage>
</organism>
<dbReference type="OrthoDB" id="3058457at2759"/>
<feature type="transmembrane region" description="Helical" evidence="1">
    <location>
        <begin position="21"/>
        <end position="40"/>
    </location>
</feature>
<dbReference type="EMBL" id="MU150230">
    <property type="protein sequence ID" value="KAF9469438.1"/>
    <property type="molecule type" value="Genomic_DNA"/>
</dbReference>
<keyword evidence="3" id="KW-1185">Reference proteome</keyword>
<name>A0A9P5YIB1_9AGAR</name>
<evidence type="ECO:0000256" key="1">
    <source>
        <dbReference type="SAM" id="Phobius"/>
    </source>
</evidence>
<proteinExistence type="predicted"/>
<dbReference type="Proteomes" id="UP000807353">
    <property type="component" value="Unassembled WGS sequence"/>
</dbReference>
<sequence length="255" mass="29133">MSTITSVEQRLPISIQLLSRISTYAHVFESVLAIILFGLFPSLSPKMPERQIFFRPRYFEDSASIHSIASSVSTLIDEDLTDNEDDEDTEISVDEDEIKFRKLSILSAPMAKSKSLSLMPFARRMSLPAKRFSEHFTTTLSNPFQTSSPSPLQTPIFDTFDSPHNSPILTSSSEFEPTSCLTPPTRCLDHVHFVDSKEVEKTVVEVKQLEEIEYFEKELSREPMIIITKEKVVKVTKIRRVAKKAKSFLRIRRQS</sequence>
<keyword evidence="1" id="KW-1133">Transmembrane helix</keyword>
<comment type="caution">
    <text evidence="2">The sequence shown here is derived from an EMBL/GenBank/DDBJ whole genome shotgun (WGS) entry which is preliminary data.</text>
</comment>
<accession>A0A9P5YIB1</accession>
<protein>
    <submittedName>
        <fullName evidence="2">Uncharacterized protein</fullName>
    </submittedName>
</protein>